<organism evidence="2 3">
    <name type="scientific">Microbacterium resistens</name>
    <dbReference type="NCBI Taxonomy" id="156977"/>
    <lineage>
        <taxon>Bacteria</taxon>
        <taxon>Bacillati</taxon>
        <taxon>Actinomycetota</taxon>
        <taxon>Actinomycetes</taxon>
        <taxon>Micrococcales</taxon>
        <taxon>Microbacteriaceae</taxon>
        <taxon>Microbacterium</taxon>
    </lineage>
</organism>
<protein>
    <submittedName>
        <fullName evidence="2">Uncharacterized protein</fullName>
    </submittedName>
</protein>
<proteinExistence type="predicted"/>
<evidence type="ECO:0000313" key="3">
    <source>
        <dbReference type="Proteomes" id="UP001259347"/>
    </source>
</evidence>
<comment type="caution">
    <text evidence="2">The sequence shown here is derived from an EMBL/GenBank/DDBJ whole genome shotgun (WGS) entry which is preliminary data.</text>
</comment>
<keyword evidence="1" id="KW-0812">Transmembrane</keyword>
<accession>A0ABU1SI26</accession>
<keyword evidence="1" id="KW-1133">Transmembrane helix</keyword>
<gene>
    <name evidence="2" type="ORF">J2Y69_003596</name>
</gene>
<evidence type="ECO:0000256" key="1">
    <source>
        <dbReference type="SAM" id="Phobius"/>
    </source>
</evidence>
<evidence type="ECO:0000313" key="2">
    <source>
        <dbReference type="EMBL" id="MDR6868968.1"/>
    </source>
</evidence>
<feature type="transmembrane region" description="Helical" evidence="1">
    <location>
        <begin position="12"/>
        <end position="36"/>
    </location>
</feature>
<keyword evidence="3" id="KW-1185">Reference proteome</keyword>
<reference evidence="2 3" key="1">
    <citation type="submission" date="2023-07" db="EMBL/GenBank/DDBJ databases">
        <title>Sorghum-associated microbial communities from plants grown in Nebraska, USA.</title>
        <authorList>
            <person name="Schachtman D."/>
        </authorList>
    </citation>
    <scope>NUCLEOTIDE SEQUENCE [LARGE SCALE GENOMIC DNA]</scope>
    <source>
        <strain evidence="2 3">2980</strain>
    </source>
</reference>
<keyword evidence="1" id="KW-0472">Membrane</keyword>
<dbReference type="EMBL" id="JAVDUM010000020">
    <property type="protein sequence ID" value="MDR6868968.1"/>
    <property type="molecule type" value="Genomic_DNA"/>
</dbReference>
<dbReference type="Proteomes" id="UP001259347">
    <property type="component" value="Unassembled WGS sequence"/>
</dbReference>
<dbReference type="RefSeq" id="WP_310023278.1">
    <property type="nucleotide sequence ID" value="NZ_JAVDUM010000020.1"/>
</dbReference>
<name>A0ABU1SI26_9MICO</name>
<sequence>MVVIHGKRLQFGRVWVFVVFTLGLIAAILAVIWYGWVRWSFYSPEGMQLPATYRLVDPDNGAHLLDAWIVLNADRSAQVSAVDVGVLGQTQSTTVCLDGQQGVVAVTDSAATWAFVDGNTIVIRTKDGEMVVAARLERFSIAHWDSLTTYTCDEGVKWWDRRMFSGL</sequence>